<evidence type="ECO:0000256" key="3">
    <source>
        <dbReference type="ARBA" id="ARBA00022989"/>
    </source>
</evidence>
<reference evidence="8" key="1">
    <citation type="submission" date="2020-01" db="EMBL/GenBank/DDBJ databases">
        <title>Genome sequence of Kobresia littledalei, the first chromosome-level genome in the family Cyperaceae.</title>
        <authorList>
            <person name="Qu G."/>
        </authorList>
    </citation>
    <scope>NUCLEOTIDE SEQUENCE</scope>
    <source>
        <strain evidence="8">C.B.Clarke</strain>
        <tissue evidence="8">Leaf</tissue>
    </source>
</reference>
<evidence type="ECO:0000256" key="5">
    <source>
        <dbReference type="SAM" id="Phobius"/>
    </source>
</evidence>
<dbReference type="Pfam" id="PF00168">
    <property type="entry name" value="C2"/>
    <property type="match status" value="1"/>
</dbReference>
<comment type="caution">
    <text evidence="8">The sequence shown here is derived from an EMBL/GenBank/DDBJ whole genome shotgun (WGS) entry which is preliminary data.</text>
</comment>
<sequence length="511" mass="58953">MAEIVFRFLVPSLLEVEISISVALVLLAILFFLGKNSSPLNPTRAIAPLDEKIQLELLAVKYLNLNGTSEPYAIIKCGEQKRFSSLVPSSRNPLWGEEFLFFVNSLPVQINITIYDWDTVCKCKLLGSVVLPVATEGQSGAIWHDFDSQSGQVYFNFSEIFKPKIRTKTMSFQVVYHSYSCALERSFPYHGRMYISTWHLCFHFIMFSKQLKVIIPFEDIDEIKRSLHAFVNPAITIVLHTGANGLGVAPLCYENGRVRYKFTSFWNRNRSFRVLQDALKRYQAMLHAEKKVQTRTKVFKPFINQEILVDAVDVRTLQTSNLHLKKQLFFFPIILLSFSFFQEIFPCTTEQFFSMFLSDNSNFLMEHRYSKNDTDLKINNWSPSEEHGGQIRKFTFKSLCNSPLCPPYTAVTEQQHATMSTDKGALLYETVQQAHDVPFGSYFEIHCRWCLRTKSESACQMVIKIGVHMKKRCILQSRIKSGATEEYKKEVNQILEEARAYLLKQDGLEKD</sequence>
<dbReference type="Gene3D" id="2.60.40.150">
    <property type="entry name" value="C2 domain"/>
    <property type="match status" value="1"/>
</dbReference>
<keyword evidence="4 5" id="KW-0472">Membrane</keyword>
<evidence type="ECO:0000256" key="1">
    <source>
        <dbReference type="ARBA" id="ARBA00004167"/>
    </source>
</evidence>
<dbReference type="PROSITE" id="PS50004">
    <property type="entry name" value="C2"/>
    <property type="match status" value="1"/>
</dbReference>
<dbReference type="CDD" id="cd00030">
    <property type="entry name" value="C2"/>
    <property type="match status" value="1"/>
</dbReference>
<evidence type="ECO:0000256" key="2">
    <source>
        <dbReference type="ARBA" id="ARBA00022692"/>
    </source>
</evidence>
<dbReference type="SUPFAM" id="SSF49562">
    <property type="entry name" value="C2 domain (Calcium/lipid-binding domain, CaLB)"/>
    <property type="match status" value="1"/>
</dbReference>
<keyword evidence="2 5" id="KW-0812">Transmembrane</keyword>
<dbReference type="Proteomes" id="UP000623129">
    <property type="component" value="Unassembled WGS sequence"/>
</dbReference>
<dbReference type="PANTHER" id="PTHR47038">
    <property type="entry name" value="BAG-ASSOCIATED GRAM PROTEIN 1"/>
    <property type="match status" value="1"/>
</dbReference>
<dbReference type="InterPro" id="IPR004182">
    <property type="entry name" value="GRAM"/>
</dbReference>
<gene>
    <name evidence="8" type="ORF">FCM35_KLT18454</name>
</gene>
<feature type="transmembrane region" description="Helical" evidence="5">
    <location>
        <begin position="16"/>
        <end position="34"/>
    </location>
</feature>
<evidence type="ECO:0000256" key="4">
    <source>
        <dbReference type="ARBA" id="ARBA00023136"/>
    </source>
</evidence>
<keyword evidence="3 5" id="KW-1133">Transmembrane helix</keyword>
<dbReference type="PROSITE" id="PS51778">
    <property type="entry name" value="VAST"/>
    <property type="match status" value="1"/>
</dbReference>
<dbReference type="InterPro" id="IPR035892">
    <property type="entry name" value="C2_domain_sf"/>
</dbReference>
<keyword evidence="9" id="KW-1185">Reference proteome</keyword>
<proteinExistence type="predicted"/>
<dbReference type="SMART" id="SM00568">
    <property type="entry name" value="GRAM"/>
    <property type="match status" value="1"/>
</dbReference>
<dbReference type="InterPro" id="IPR000008">
    <property type="entry name" value="C2_dom"/>
</dbReference>
<dbReference type="Pfam" id="PF02893">
    <property type="entry name" value="GRAM"/>
    <property type="match status" value="1"/>
</dbReference>
<dbReference type="InterPro" id="IPR044655">
    <property type="entry name" value="BAGP1-like"/>
</dbReference>
<dbReference type="Gene3D" id="2.30.29.30">
    <property type="entry name" value="Pleckstrin-homology domain (PH domain)/Phosphotyrosine-binding domain (PTB)"/>
    <property type="match status" value="1"/>
</dbReference>
<dbReference type="GO" id="GO:0016020">
    <property type="term" value="C:membrane"/>
    <property type="evidence" value="ECO:0007669"/>
    <property type="project" value="UniProtKB-SubCell"/>
</dbReference>
<dbReference type="EMBL" id="SWLB01000006">
    <property type="protein sequence ID" value="KAF3337867.1"/>
    <property type="molecule type" value="Genomic_DNA"/>
</dbReference>
<name>A0A833RF73_9POAL</name>
<comment type="subcellular location">
    <subcellularLocation>
        <location evidence="1">Membrane</location>
        <topology evidence="1">Single-pass membrane protein</topology>
    </subcellularLocation>
</comment>
<evidence type="ECO:0000313" key="8">
    <source>
        <dbReference type="EMBL" id="KAF3337867.1"/>
    </source>
</evidence>
<dbReference type="OrthoDB" id="67700at2759"/>
<protein>
    <submittedName>
        <fullName evidence="8">C2 and GRAM domain-containing protein</fullName>
    </submittedName>
</protein>
<feature type="domain" description="C2" evidence="6">
    <location>
        <begin position="34"/>
        <end position="146"/>
    </location>
</feature>
<evidence type="ECO:0000259" key="7">
    <source>
        <dbReference type="PROSITE" id="PS51778"/>
    </source>
</evidence>
<dbReference type="InterPro" id="IPR031968">
    <property type="entry name" value="VASt"/>
</dbReference>
<evidence type="ECO:0000259" key="6">
    <source>
        <dbReference type="PROSITE" id="PS50004"/>
    </source>
</evidence>
<dbReference type="InterPro" id="IPR011993">
    <property type="entry name" value="PH-like_dom_sf"/>
</dbReference>
<evidence type="ECO:0000313" key="9">
    <source>
        <dbReference type="Proteomes" id="UP000623129"/>
    </source>
</evidence>
<dbReference type="AlphaFoldDB" id="A0A833RF73"/>
<accession>A0A833RF73</accession>
<dbReference type="Pfam" id="PF16016">
    <property type="entry name" value="VASt"/>
    <property type="match status" value="1"/>
</dbReference>
<organism evidence="8 9">
    <name type="scientific">Carex littledalei</name>
    <dbReference type="NCBI Taxonomy" id="544730"/>
    <lineage>
        <taxon>Eukaryota</taxon>
        <taxon>Viridiplantae</taxon>
        <taxon>Streptophyta</taxon>
        <taxon>Embryophyta</taxon>
        <taxon>Tracheophyta</taxon>
        <taxon>Spermatophyta</taxon>
        <taxon>Magnoliopsida</taxon>
        <taxon>Liliopsida</taxon>
        <taxon>Poales</taxon>
        <taxon>Cyperaceae</taxon>
        <taxon>Cyperoideae</taxon>
        <taxon>Cariceae</taxon>
        <taxon>Carex</taxon>
        <taxon>Carex subgen. Euthyceras</taxon>
    </lineage>
</organism>
<dbReference type="SMART" id="SM00239">
    <property type="entry name" value="C2"/>
    <property type="match status" value="1"/>
</dbReference>
<feature type="domain" description="VASt" evidence="7">
    <location>
        <begin position="336"/>
        <end position="506"/>
    </location>
</feature>
<dbReference type="PANTHER" id="PTHR47038:SF2">
    <property type="entry name" value="BAG-ASSOCIATED GRAM PROTEIN 1"/>
    <property type="match status" value="1"/>
</dbReference>